<evidence type="ECO:0008006" key="3">
    <source>
        <dbReference type="Google" id="ProtNLM"/>
    </source>
</evidence>
<reference evidence="1 2" key="1">
    <citation type="journal article" date="2016" name="Nat. Commun.">
        <title>Thousands of microbial genomes shed light on interconnected biogeochemical processes in an aquifer system.</title>
        <authorList>
            <person name="Anantharaman K."/>
            <person name="Brown C.T."/>
            <person name="Hug L.A."/>
            <person name="Sharon I."/>
            <person name="Castelle C.J."/>
            <person name="Probst A.J."/>
            <person name="Thomas B.C."/>
            <person name="Singh A."/>
            <person name="Wilkins M.J."/>
            <person name="Karaoz U."/>
            <person name="Brodie E.L."/>
            <person name="Williams K.H."/>
            <person name="Hubbard S.S."/>
            <person name="Banfield J.F."/>
        </authorList>
    </citation>
    <scope>NUCLEOTIDE SEQUENCE [LARGE SCALE GENOMIC DNA]</scope>
</reference>
<accession>A0A1F4VFN8</accession>
<evidence type="ECO:0000313" key="2">
    <source>
        <dbReference type="Proteomes" id="UP000179005"/>
    </source>
</evidence>
<proteinExistence type="predicted"/>
<dbReference type="STRING" id="1802619.A2797_01825"/>
<comment type="caution">
    <text evidence="1">The sequence shown here is derived from an EMBL/GenBank/DDBJ whole genome shotgun (WGS) entry which is preliminary data.</text>
</comment>
<dbReference type="EMBL" id="MEVC01000003">
    <property type="protein sequence ID" value="OGC56091.1"/>
    <property type="molecule type" value="Genomic_DNA"/>
</dbReference>
<evidence type="ECO:0000313" key="1">
    <source>
        <dbReference type="EMBL" id="OGC56091.1"/>
    </source>
</evidence>
<sequence length="64" mass="7416">MAKAKISKTVKERFKITSGGKLLHKKAGVKHRMYKERASLRTRGRRLKSLTGRQRNKIRKLLGI</sequence>
<name>A0A1F4VFN8_UNCKA</name>
<dbReference type="InterPro" id="IPR037229">
    <property type="entry name" value="Ribosomal_bL35_sf"/>
</dbReference>
<dbReference type="SUPFAM" id="SSF143034">
    <property type="entry name" value="L35p-like"/>
    <property type="match status" value="1"/>
</dbReference>
<gene>
    <name evidence="1" type="ORF">A2797_01825</name>
</gene>
<dbReference type="Proteomes" id="UP000179005">
    <property type="component" value="Unassembled WGS sequence"/>
</dbReference>
<dbReference type="Gene3D" id="4.10.410.60">
    <property type="match status" value="1"/>
</dbReference>
<organism evidence="1 2">
    <name type="scientific">candidate division WWE3 bacterium RIFCSPHIGHO2_01_FULL_48_15</name>
    <dbReference type="NCBI Taxonomy" id="1802619"/>
    <lineage>
        <taxon>Bacteria</taxon>
        <taxon>Katanobacteria</taxon>
    </lineage>
</organism>
<protein>
    <recommendedName>
        <fullName evidence="3">50S ribosomal protein L35</fullName>
    </recommendedName>
</protein>
<dbReference type="AlphaFoldDB" id="A0A1F4VFN8"/>